<dbReference type="EMBL" id="JACHHZ010000003">
    <property type="protein sequence ID" value="MBB6093702.1"/>
    <property type="molecule type" value="Genomic_DNA"/>
</dbReference>
<evidence type="ECO:0000313" key="3">
    <source>
        <dbReference type="Proteomes" id="UP000588068"/>
    </source>
</evidence>
<proteinExistence type="predicted"/>
<dbReference type="SUPFAM" id="SSF159888">
    <property type="entry name" value="YdhG-like"/>
    <property type="match status" value="1"/>
</dbReference>
<accession>A0A841HNR2</accession>
<evidence type="ECO:0000313" key="2">
    <source>
        <dbReference type="EMBL" id="MBB6093702.1"/>
    </source>
</evidence>
<dbReference type="Pfam" id="PF08818">
    <property type="entry name" value="DUF1801"/>
    <property type="match status" value="1"/>
</dbReference>
<dbReference type="AlphaFoldDB" id="A0A841HNR2"/>
<dbReference type="InterPro" id="IPR014922">
    <property type="entry name" value="YdhG-like"/>
</dbReference>
<organism evidence="2 3">
    <name type="scientific">Povalibacter uvarum</name>
    <dbReference type="NCBI Taxonomy" id="732238"/>
    <lineage>
        <taxon>Bacteria</taxon>
        <taxon>Pseudomonadati</taxon>
        <taxon>Pseudomonadota</taxon>
        <taxon>Gammaproteobacteria</taxon>
        <taxon>Steroidobacterales</taxon>
        <taxon>Steroidobacteraceae</taxon>
        <taxon>Povalibacter</taxon>
    </lineage>
</organism>
<sequence>MKRQAIAEDIDGYIAAFPTDVRASLQKLRQTIHKAAPRATEKISYQIPTFALEGNLVHFAAYQKHLGFYPGASAIKEFGDELDGYEVSKGTVQFPLGKPVPAGLVTRMVKFRVRENLARAETKKRKS</sequence>
<reference evidence="2 3" key="1">
    <citation type="submission" date="2020-08" db="EMBL/GenBank/DDBJ databases">
        <title>Genomic Encyclopedia of Type Strains, Phase IV (KMG-IV): sequencing the most valuable type-strain genomes for metagenomic binning, comparative biology and taxonomic classification.</title>
        <authorList>
            <person name="Goeker M."/>
        </authorList>
    </citation>
    <scope>NUCLEOTIDE SEQUENCE [LARGE SCALE GENOMIC DNA]</scope>
    <source>
        <strain evidence="2 3">DSM 26723</strain>
    </source>
</reference>
<gene>
    <name evidence="2" type="ORF">HNQ60_002583</name>
</gene>
<protein>
    <submittedName>
        <fullName evidence="2">Uncharacterized protein YdhG (YjbR/CyaY superfamily)</fullName>
    </submittedName>
</protein>
<dbReference type="Gene3D" id="3.90.1150.200">
    <property type="match status" value="1"/>
</dbReference>
<keyword evidence="3" id="KW-1185">Reference proteome</keyword>
<name>A0A841HNR2_9GAMM</name>
<dbReference type="RefSeq" id="WP_184332349.1">
    <property type="nucleotide sequence ID" value="NZ_JACHHZ010000003.1"/>
</dbReference>
<dbReference type="Proteomes" id="UP000588068">
    <property type="component" value="Unassembled WGS sequence"/>
</dbReference>
<evidence type="ECO:0000259" key="1">
    <source>
        <dbReference type="Pfam" id="PF08818"/>
    </source>
</evidence>
<comment type="caution">
    <text evidence="2">The sequence shown here is derived from an EMBL/GenBank/DDBJ whole genome shotgun (WGS) entry which is preliminary data.</text>
</comment>
<feature type="domain" description="YdhG-like" evidence="1">
    <location>
        <begin position="22"/>
        <end position="113"/>
    </location>
</feature>